<accession>A0A1G2S7H1</accession>
<name>A0A1G2S7H1_9BACT</name>
<gene>
    <name evidence="1" type="ORF">A3D51_00285</name>
</gene>
<organism evidence="1 2">
    <name type="scientific">Candidatus Yonathbacteria bacterium RIFCSPHIGHO2_02_FULL_44_14</name>
    <dbReference type="NCBI Taxonomy" id="1802724"/>
    <lineage>
        <taxon>Bacteria</taxon>
        <taxon>Candidatus Yonathiibacteriota</taxon>
    </lineage>
</organism>
<dbReference type="EMBL" id="MHUT01000018">
    <property type="protein sequence ID" value="OHA80512.1"/>
    <property type="molecule type" value="Genomic_DNA"/>
</dbReference>
<reference evidence="1 2" key="1">
    <citation type="journal article" date="2016" name="Nat. Commun.">
        <title>Thousands of microbial genomes shed light on interconnected biogeochemical processes in an aquifer system.</title>
        <authorList>
            <person name="Anantharaman K."/>
            <person name="Brown C.T."/>
            <person name="Hug L.A."/>
            <person name="Sharon I."/>
            <person name="Castelle C.J."/>
            <person name="Probst A.J."/>
            <person name="Thomas B.C."/>
            <person name="Singh A."/>
            <person name="Wilkins M.J."/>
            <person name="Karaoz U."/>
            <person name="Brodie E.L."/>
            <person name="Williams K.H."/>
            <person name="Hubbard S.S."/>
            <person name="Banfield J.F."/>
        </authorList>
    </citation>
    <scope>NUCLEOTIDE SEQUENCE [LARGE SCALE GENOMIC DNA]</scope>
</reference>
<protein>
    <submittedName>
        <fullName evidence="1">Uncharacterized protein</fullName>
    </submittedName>
</protein>
<sequence>MNFNIMNKKTLILSIIVIALFATVASWVYFVFSKKPVSQPVDNQKQVTQKELPPNGCLEENEIAGYNIKEKTGENGGILAIDVKNKLDKKSIQSFEIKNVRINYRPIETHKCGVYIVRQFNYNPNTPKQSIGYKEELWRYVYNGVGENILLLAEKQNEFISYFASDFRVSPSEKYIILEKGYLGKDDYALVIKDLKTMEDVFVLSAKSTFAQYPNMAGSFGFDKWTDDSRYFWGDIFDGAYVNGYFRIDTQNWKADIFESPDGAMGGSPLNINTGYLPIQPGQVWTGDYEITQELKEQHKREGKKSFLYLYNLFTKEKKLIETTNEPIFWFKPEWLSDTELQYELPSGEKKIYKINE</sequence>
<comment type="caution">
    <text evidence="1">The sequence shown here is derived from an EMBL/GenBank/DDBJ whole genome shotgun (WGS) entry which is preliminary data.</text>
</comment>
<dbReference type="Proteomes" id="UP000179118">
    <property type="component" value="Unassembled WGS sequence"/>
</dbReference>
<evidence type="ECO:0000313" key="2">
    <source>
        <dbReference type="Proteomes" id="UP000179118"/>
    </source>
</evidence>
<dbReference type="AlphaFoldDB" id="A0A1G2S7H1"/>
<evidence type="ECO:0000313" key="1">
    <source>
        <dbReference type="EMBL" id="OHA80512.1"/>
    </source>
</evidence>
<proteinExistence type="predicted"/>